<evidence type="ECO:0000313" key="1">
    <source>
        <dbReference type="EMBL" id="MDV6302245.1"/>
    </source>
</evidence>
<evidence type="ECO:0000313" key="2">
    <source>
        <dbReference type="Proteomes" id="UP001186104"/>
    </source>
</evidence>
<gene>
    <name evidence="1" type="ORF">R3P93_06695</name>
</gene>
<reference evidence="1 2" key="1">
    <citation type="submission" date="2023-10" db="EMBL/GenBank/DDBJ databases">
        <title>Development of a sustainable strategy for remediation of hydrocarbon-contaminated territories based on the waste exchange concept.</title>
        <authorList>
            <person name="Krivoruchko A."/>
        </authorList>
    </citation>
    <scope>NUCLEOTIDE SEQUENCE [LARGE SCALE GENOMIC DNA]</scope>
    <source>
        <strain evidence="1 2">IEGM 1327</strain>
    </source>
</reference>
<dbReference type="RefSeq" id="WP_149405201.1">
    <property type="nucleotide sequence ID" value="NZ_JAWLKF010000002.1"/>
</dbReference>
<comment type="caution">
    <text evidence="1">The sequence shown here is derived from an EMBL/GenBank/DDBJ whole genome shotgun (WGS) entry which is preliminary data.</text>
</comment>
<sequence length="112" mass="12096">MTVLSVCNGALGDGDLPSIAAEGCVRSVERSLSTAADHCVQSFEGTTLGVYRVYRTQPVEGGCLFFIEGGLLNSIGLAHFPDGAPYIGEPQHEGDIGYEKFDGDWYQFEQLF</sequence>
<dbReference type="EMBL" id="JAWLKF010000002">
    <property type="protein sequence ID" value="MDV6302245.1"/>
    <property type="molecule type" value="Genomic_DNA"/>
</dbReference>
<accession>A0ABU4CXT5</accession>
<keyword evidence="2" id="KW-1185">Reference proteome</keyword>
<dbReference type="Proteomes" id="UP001186104">
    <property type="component" value="Unassembled WGS sequence"/>
</dbReference>
<name>A0ABU4CXT5_9NOCA</name>
<proteinExistence type="predicted"/>
<organism evidence="1 2">
    <name type="scientific">Rhodococcus cerastii</name>
    <dbReference type="NCBI Taxonomy" id="908616"/>
    <lineage>
        <taxon>Bacteria</taxon>
        <taxon>Bacillati</taxon>
        <taxon>Actinomycetota</taxon>
        <taxon>Actinomycetes</taxon>
        <taxon>Mycobacteriales</taxon>
        <taxon>Nocardiaceae</taxon>
        <taxon>Rhodococcus</taxon>
    </lineage>
</organism>
<protein>
    <submittedName>
        <fullName evidence="1">Uncharacterized protein</fullName>
    </submittedName>
</protein>